<organism evidence="2 3">
    <name type="scientific">Psilocybe cf. subviscida</name>
    <dbReference type="NCBI Taxonomy" id="2480587"/>
    <lineage>
        <taxon>Eukaryota</taxon>
        <taxon>Fungi</taxon>
        <taxon>Dikarya</taxon>
        <taxon>Basidiomycota</taxon>
        <taxon>Agaricomycotina</taxon>
        <taxon>Agaricomycetes</taxon>
        <taxon>Agaricomycetidae</taxon>
        <taxon>Agaricales</taxon>
        <taxon>Agaricineae</taxon>
        <taxon>Strophariaceae</taxon>
        <taxon>Psilocybe</taxon>
    </lineage>
</organism>
<evidence type="ECO:0000313" key="2">
    <source>
        <dbReference type="EMBL" id="KAF5312794.1"/>
    </source>
</evidence>
<dbReference type="Pfam" id="PF13302">
    <property type="entry name" value="Acetyltransf_3"/>
    <property type="match status" value="1"/>
</dbReference>
<name>A0A8H5EUF7_9AGAR</name>
<dbReference type="GO" id="GO:0016747">
    <property type="term" value="F:acyltransferase activity, transferring groups other than amino-acyl groups"/>
    <property type="evidence" value="ECO:0007669"/>
    <property type="project" value="InterPro"/>
</dbReference>
<dbReference type="Gene3D" id="3.40.630.30">
    <property type="match status" value="1"/>
</dbReference>
<dbReference type="Proteomes" id="UP000567179">
    <property type="component" value="Unassembled WGS sequence"/>
</dbReference>
<dbReference type="PANTHER" id="PTHR43328:SF1">
    <property type="entry name" value="N-ACETYLTRANSFERASE DOMAIN-CONTAINING PROTEIN"/>
    <property type="match status" value="1"/>
</dbReference>
<dbReference type="OrthoDB" id="630895at2759"/>
<keyword evidence="3" id="KW-1185">Reference proteome</keyword>
<dbReference type="SUPFAM" id="SSF55729">
    <property type="entry name" value="Acyl-CoA N-acyltransferases (Nat)"/>
    <property type="match status" value="1"/>
</dbReference>
<dbReference type="InterPro" id="IPR000182">
    <property type="entry name" value="GNAT_dom"/>
</dbReference>
<sequence>MDYNHQLRPLQVNAKTGEPFLRLKNHPNIILTPPRDEDAPAFLPFLNDERVCYWLGGPPYPYTLEHSKTFLGTVSGAAQDILRQLEDAKAENKPIIVDGCPVRFIREVKPDGTDVFIGDLGVMRCMHGELMGNDSVDWDNKALREQENNARAAGDPSIIWSMGNFLSPQYHGQGIMTDVVNTLLHEWCIPRMNVQYMWVSTFTGNIGSVRVFEKNGFVMIKTREEHTEAKGKIRGLNLLEWRLQL</sequence>
<gene>
    <name evidence="2" type="ORF">D9619_002818</name>
</gene>
<dbReference type="PANTHER" id="PTHR43328">
    <property type="entry name" value="ACETYLTRANSFERASE-RELATED"/>
    <property type="match status" value="1"/>
</dbReference>
<dbReference type="InterPro" id="IPR016181">
    <property type="entry name" value="Acyl_CoA_acyltransferase"/>
</dbReference>
<evidence type="ECO:0000259" key="1">
    <source>
        <dbReference type="Pfam" id="PF13302"/>
    </source>
</evidence>
<dbReference type="AlphaFoldDB" id="A0A8H5EUF7"/>
<feature type="domain" description="N-acetyltransferase" evidence="1">
    <location>
        <begin position="29"/>
        <end position="218"/>
    </location>
</feature>
<accession>A0A8H5EUF7</accession>
<reference evidence="2 3" key="1">
    <citation type="journal article" date="2020" name="ISME J.">
        <title>Uncovering the hidden diversity of litter-decomposition mechanisms in mushroom-forming fungi.</title>
        <authorList>
            <person name="Floudas D."/>
            <person name="Bentzer J."/>
            <person name="Ahren D."/>
            <person name="Johansson T."/>
            <person name="Persson P."/>
            <person name="Tunlid A."/>
        </authorList>
    </citation>
    <scope>NUCLEOTIDE SEQUENCE [LARGE SCALE GENOMIC DNA]</scope>
    <source>
        <strain evidence="2 3">CBS 101986</strain>
    </source>
</reference>
<proteinExistence type="predicted"/>
<comment type="caution">
    <text evidence="2">The sequence shown here is derived from an EMBL/GenBank/DDBJ whole genome shotgun (WGS) entry which is preliminary data.</text>
</comment>
<protein>
    <recommendedName>
        <fullName evidence="1">N-acetyltransferase domain-containing protein</fullName>
    </recommendedName>
</protein>
<dbReference type="EMBL" id="JAACJJ010000056">
    <property type="protein sequence ID" value="KAF5312794.1"/>
    <property type="molecule type" value="Genomic_DNA"/>
</dbReference>
<evidence type="ECO:0000313" key="3">
    <source>
        <dbReference type="Proteomes" id="UP000567179"/>
    </source>
</evidence>